<accession>A0A1B4V298</accession>
<evidence type="ECO:0000313" key="3">
    <source>
        <dbReference type="Proteomes" id="UP000218899"/>
    </source>
</evidence>
<organism evidence="2 3">
    <name type="scientific">Sulfurifustis variabilis</name>
    <dbReference type="NCBI Taxonomy" id="1675686"/>
    <lineage>
        <taxon>Bacteria</taxon>
        <taxon>Pseudomonadati</taxon>
        <taxon>Pseudomonadota</taxon>
        <taxon>Gammaproteobacteria</taxon>
        <taxon>Acidiferrobacterales</taxon>
        <taxon>Acidiferrobacteraceae</taxon>
        <taxon>Sulfurifustis</taxon>
    </lineage>
</organism>
<dbReference type="RefSeq" id="WP_096459784.1">
    <property type="nucleotide sequence ID" value="NZ_AP014936.1"/>
</dbReference>
<dbReference type="OrthoDB" id="288267at2"/>
<dbReference type="AlphaFoldDB" id="A0A1B4V298"/>
<keyword evidence="1" id="KW-0812">Transmembrane</keyword>
<feature type="transmembrane region" description="Helical" evidence="1">
    <location>
        <begin position="132"/>
        <end position="152"/>
    </location>
</feature>
<evidence type="ECO:0000313" key="2">
    <source>
        <dbReference type="EMBL" id="BAU47639.1"/>
    </source>
</evidence>
<protein>
    <submittedName>
        <fullName evidence="2">Uncharacterized protein</fullName>
    </submittedName>
</protein>
<keyword evidence="1" id="KW-0472">Membrane</keyword>
<dbReference type="Proteomes" id="UP000218899">
    <property type="component" value="Chromosome"/>
</dbReference>
<proteinExistence type="predicted"/>
<name>A0A1B4V298_9GAMM</name>
<reference evidence="2 3" key="1">
    <citation type="submission" date="2015-08" db="EMBL/GenBank/DDBJ databases">
        <title>Complete genome sequence of Sulfurifustis variabilis.</title>
        <authorList>
            <person name="Miura A."/>
            <person name="Kojima H."/>
            <person name="Fukui M."/>
        </authorList>
    </citation>
    <scope>NUCLEOTIDE SEQUENCE [LARGE SCALE GENOMIC DNA]</scope>
    <source>
        <strain evidence="3">skN76</strain>
    </source>
</reference>
<gene>
    <name evidence="2" type="ORF">SVA_1060</name>
</gene>
<evidence type="ECO:0000256" key="1">
    <source>
        <dbReference type="SAM" id="Phobius"/>
    </source>
</evidence>
<keyword evidence="1" id="KW-1133">Transmembrane helix</keyword>
<dbReference type="EMBL" id="AP014936">
    <property type="protein sequence ID" value="BAU47639.1"/>
    <property type="molecule type" value="Genomic_DNA"/>
</dbReference>
<feature type="transmembrane region" description="Helical" evidence="1">
    <location>
        <begin position="68"/>
        <end position="86"/>
    </location>
</feature>
<sequence length="156" mass="16111">MTKWQRVAAAGVVPGILAGAATSIVAAVRGRLDSGSALAPINAPSHVLWGDRAAAVRKPTWRHTALDYLINTAAGVFWASVLYRLFGRVIERGGAGAALAGGAATAGIAYLTDYRLVPGRLTPGYEKRVSGRSLFLIYGALALALAAGARIGGRAR</sequence>
<keyword evidence="3" id="KW-1185">Reference proteome</keyword>
<dbReference type="KEGG" id="sva:SVA_1060"/>
<feature type="transmembrane region" description="Helical" evidence="1">
    <location>
        <begin position="93"/>
        <end position="112"/>
    </location>
</feature>